<accession>A0A059B3H2</accession>
<organism evidence="1">
    <name type="scientific">Eucalyptus grandis</name>
    <name type="common">Flooded gum</name>
    <dbReference type="NCBI Taxonomy" id="71139"/>
    <lineage>
        <taxon>Eukaryota</taxon>
        <taxon>Viridiplantae</taxon>
        <taxon>Streptophyta</taxon>
        <taxon>Embryophyta</taxon>
        <taxon>Tracheophyta</taxon>
        <taxon>Spermatophyta</taxon>
        <taxon>Magnoliopsida</taxon>
        <taxon>eudicotyledons</taxon>
        <taxon>Gunneridae</taxon>
        <taxon>Pentapetalae</taxon>
        <taxon>rosids</taxon>
        <taxon>malvids</taxon>
        <taxon>Myrtales</taxon>
        <taxon>Myrtaceae</taxon>
        <taxon>Myrtoideae</taxon>
        <taxon>Eucalypteae</taxon>
        <taxon>Eucalyptus</taxon>
    </lineage>
</organism>
<proteinExistence type="predicted"/>
<dbReference type="EMBL" id="KK198760">
    <property type="protein sequence ID" value="KCW60782.1"/>
    <property type="molecule type" value="Genomic_DNA"/>
</dbReference>
<dbReference type="Gramene" id="KCW60782">
    <property type="protein sequence ID" value="KCW60782"/>
    <property type="gene ID" value="EUGRSUZ_H03519"/>
</dbReference>
<protein>
    <submittedName>
        <fullName evidence="1">Uncharacterized protein</fullName>
    </submittedName>
</protein>
<sequence>MGIAKNKMGWESDERAYLRETGRAACSERTRTFGRACVTCLSLEKRMPEFEEVLLKVVSGSRVSERTTEATRVLFEVFDDFFFFLHLFHFKISFKI</sequence>
<dbReference type="AlphaFoldDB" id="A0A059B3H2"/>
<gene>
    <name evidence="1" type="ORF">EUGRSUZ_H03519</name>
</gene>
<name>A0A059B3H2_EUCGR</name>
<reference evidence="1" key="1">
    <citation type="submission" date="2013-07" db="EMBL/GenBank/DDBJ databases">
        <title>The genome of Eucalyptus grandis.</title>
        <authorList>
            <person name="Schmutz J."/>
            <person name="Hayes R."/>
            <person name="Myburg A."/>
            <person name="Tuskan G."/>
            <person name="Grattapaglia D."/>
            <person name="Rokhsar D.S."/>
        </authorList>
    </citation>
    <scope>NUCLEOTIDE SEQUENCE</scope>
    <source>
        <tissue evidence="1">Leaf extractions</tissue>
    </source>
</reference>
<dbReference type="InParanoid" id="A0A059B3H2"/>
<evidence type="ECO:0000313" key="1">
    <source>
        <dbReference type="EMBL" id="KCW60782.1"/>
    </source>
</evidence>